<sequence length="214" mass="23737">MTGSALSREDEILLSDWLSGDETPKETLSLIAMKGFFFGLVAAPEPIETEDWMDMIFGGAAPQNITDDKLFAIISVYNEISEQVYETGAKLPTECIETTNFADNFNSGEALNDWSIGFAIGAAFYYESLVSSLADDSEMHQALQMAYLCLSYFSCAGTAQQIAQLQQSEWETFTHTILEMMPDFIVAYAQVIEQAALASGNYDDDDWNDDELID</sequence>
<evidence type="ECO:0000313" key="3">
    <source>
        <dbReference type="Proteomes" id="UP000182660"/>
    </source>
</evidence>
<dbReference type="AlphaFoldDB" id="A0A090I8T8"/>
<dbReference type="EMBL" id="FPLD01000072">
    <property type="protein sequence ID" value="SGZ04706.1"/>
    <property type="molecule type" value="Genomic_DNA"/>
</dbReference>
<evidence type="ECO:0000313" key="4">
    <source>
        <dbReference type="Proteomes" id="UP000183794"/>
    </source>
</evidence>
<dbReference type="KEGG" id="mvs:MVIS_0019"/>
<dbReference type="InterPro" id="IPR036255">
    <property type="entry name" value="YgfB-like_sf"/>
</dbReference>
<dbReference type="Proteomes" id="UP000182660">
    <property type="component" value="Unassembled WGS sequence"/>
</dbReference>
<dbReference type="RefSeq" id="WP_045108521.1">
    <property type="nucleotide sequence ID" value="NZ_CAWQZC010000072.1"/>
</dbReference>
<dbReference type="OrthoDB" id="570299at2"/>
<reference evidence="1 3" key="1">
    <citation type="submission" date="2016-11" db="EMBL/GenBank/DDBJ databases">
        <authorList>
            <person name="Klemetsen T."/>
        </authorList>
    </citation>
    <scope>NUCLEOTIDE SEQUENCE [LARGE SCALE GENOMIC DNA]</scope>
    <source>
        <strain evidence="1">MT 2528</strain>
    </source>
</reference>
<dbReference type="Pfam" id="PF03695">
    <property type="entry name" value="UPF0149"/>
    <property type="match status" value="1"/>
</dbReference>
<name>A0A090I8T8_9GAMM</name>
<dbReference type="NCBIfam" id="TIGR02292">
    <property type="entry name" value="ygfB_yecA"/>
    <property type="match status" value="1"/>
</dbReference>
<protein>
    <submittedName>
        <fullName evidence="1 2">Orphan protein</fullName>
    </submittedName>
</protein>
<accession>A0A090I8T8</accession>
<evidence type="ECO:0000313" key="1">
    <source>
        <dbReference type="EMBL" id="SGY93591.1"/>
    </source>
</evidence>
<dbReference type="PATRIC" id="fig|80854.5.peg.19"/>
<dbReference type="EMBL" id="FPLJ01000058">
    <property type="protein sequence ID" value="SGY93591.1"/>
    <property type="molecule type" value="Genomic_DNA"/>
</dbReference>
<dbReference type="GeneID" id="61296433"/>
<dbReference type="Proteomes" id="UP000183794">
    <property type="component" value="Unassembled WGS sequence"/>
</dbReference>
<dbReference type="STRING" id="80854.MVIS_0019"/>
<dbReference type="SUPFAM" id="SSF101327">
    <property type="entry name" value="YgfB-like"/>
    <property type="match status" value="1"/>
</dbReference>
<proteinExistence type="predicted"/>
<evidence type="ECO:0000313" key="2">
    <source>
        <dbReference type="EMBL" id="SGZ04706.1"/>
    </source>
</evidence>
<keyword evidence="3" id="KW-1185">Reference proteome</keyword>
<dbReference type="HOGENOM" id="CLU_1395278_0_0_6"/>
<organism evidence="2 4">
    <name type="scientific">Moritella viscosa</name>
    <dbReference type="NCBI Taxonomy" id="80854"/>
    <lineage>
        <taxon>Bacteria</taxon>
        <taxon>Pseudomonadati</taxon>
        <taxon>Pseudomonadota</taxon>
        <taxon>Gammaproteobacteria</taxon>
        <taxon>Alteromonadales</taxon>
        <taxon>Moritellaceae</taxon>
        <taxon>Moritella</taxon>
    </lineage>
</organism>
<gene>
    <name evidence="1" type="ORF">MT2528_2598</name>
    <name evidence="2" type="ORF">NVI5450_2812</name>
</gene>
<dbReference type="InterPro" id="IPR011978">
    <property type="entry name" value="YgfB-like"/>
</dbReference>
<reference evidence="2 4" key="2">
    <citation type="submission" date="2016-11" db="EMBL/GenBank/DDBJ databases">
        <authorList>
            <person name="Jaros S."/>
            <person name="Januszkiewicz K."/>
            <person name="Wedrychowicz H."/>
        </authorList>
    </citation>
    <scope>NUCLEOTIDE SEQUENCE [LARGE SCALE GENOMIC DNA]</scope>
    <source>
        <strain evidence="2">NVI 5450</strain>
    </source>
</reference>